<sequence length="27" mass="2774">DPMIAGGYVVNLQSPTTNGSAKKVVIN</sequence>
<dbReference type="Proteomes" id="UP000245462">
    <property type="component" value="Unassembled WGS sequence"/>
</dbReference>
<proteinExistence type="predicted"/>
<keyword evidence="2" id="KW-1185">Reference proteome</keyword>
<evidence type="ECO:0000313" key="2">
    <source>
        <dbReference type="Proteomes" id="UP000245462"/>
    </source>
</evidence>
<name>A0A2U1F3M5_9PORP</name>
<gene>
    <name evidence="1" type="ORF">C7382_1211</name>
</gene>
<reference evidence="1 2" key="1">
    <citation type="submission" date="2018-04" db="EMBL/GenBank/DDBJ databases">
        <title>Genomic Encyclopedia of Type Strains, Phase IV (KMG-IV): sequencing the most valuable type-strain genomes for metagenomic binning, comparative biology and taxonomic classification.</title>
        <authorList>
            <person name="Goeker M."/>
        </authorList>
    </citation>
    <scope>NUCLEOTIDE SEQUENCE [LARGE SCALE GENOMIC DNA]</scope>
    <source>
        <strain evidence="1 2">DSM 28520</strain>
    </source>
</reference>
<protein>
    <submittedName>
        <fullName evidence="1">Uncharacterized protein</fullName>
    </submittedName>
</protein>
<evidence type="ECO:0000313" key="1">
    <source>
        <dbReference type="EMBL" id="PVZ06785.1"/>
    </source>
</evidence>
<comment type="caution">
    <text evidence="1">The sequence shown here is derived from an EMBL/GenBank/DDBJ whole genome shotgun (WGS) entry which is preliminary data.</text>
</comment>
<feature type="non-terminal residue" evidence="1">
    <location>
        <position position="1"/>
    </location>
</feature>
<organism evidence="1 2">
    <name type="scientific">Porphyromonas loveana</name>
    <dbReference type="NCBI Taxonomy" id="1884669"/>
    <lineage>
        <taxon>Bacteria</taxon>
        <taxon>Pseudomonadati</taxon>
        <taxon>Bacteroidota</taxon>
        <taxon>Bacteroidia</taxon>
        <taxon>Bacteroidales</taxon>
        <taxon>Porphyromonadaceae</taxon>
        <taxon>Porphyromonas</taxon>
    </lineage>
</organism>
<dbReference type="EMBL" id="QEKY01000021">
    <property type="protein sequence ID" value="PVZ06785.1"/>
    <property type="molecule type" value="Genomic_DNA"/>
</dbReference>
<accession>A0A2U1F3M5</accession>
<dbReference type="AlphaFoldDB" id="A0A2U1F3M5"/>